<dbReference type="InterPro" id="IPR036318">
    <property type="entry name" value="FAD-bd_PCMH-like_sf"/>
</dbReference>
<reference evidence="7" key="1">
    <citation type="journal article" date="2019" name="Int. J. Syst. Evol. Microbiol.">
        <title>The Global Catalogue of Microorganisms (GCM) 10K type strain sequencing project: providing services to taxonomists for standard genome sequencing and annotation.</title>
        <authorList>
            <consortium name="The Broad Institute Genomics Platform"/>
            <consortium name="The Broad Institute Genome Sequencing Center for Infectious Disease"/>
            <person name="Wu L."/>
            <person name="Ma J."/>
        </authorList>
    </citation>
    <scope>NUCLEOTIDE SEQUENCE [LARGE SCALE GENOMIC DNA]</scope>
    <source>
        <strain evidence="7">JCM 1490</strain>
    </source>
</reference>
<protein>
    <submittedName>
        <fullName evidence="6">FAD-binding oxidoreductase</fullName>
    </submittedName>
</protein>
<sequence>MRPHTGYQLANLRSYLEDIVGVDHVIGEEEARSRAAVDQYWLTHMWQARGEDVPSPAFIVRPASTAEVAGVMRVCHTYRIPVVPRGGGSGTQGGASTPYGGIVLDLGRMDRIYEIDETSLVLDAQPGINGRVLENLLNERGLMLAHYPSSVDISSLGGYLAARGSGVMSTKYGKAEDMVLSVEVVLPTGEVLDTLAHPNHAAGPGLLQLFVGSEGTLGVITRVRIRLDPIPASRRFQMVTFPGVAEGLEAGRRVMTRRLRPAVMRLYDEGATVKSLQSTGHRVSGVNLVVMTDGEEDLAGAEMAHIERIVTECGGQLAGEAEGAHWWEHRYDFYKPPLQPGYPQLYGTVETVTDYRSILPLYEAKKALLHEKYAAWSPQYTAHFSHWYPWGTMIYDRFYIDSPPESAEEALRLHNQVWADCSRVNLRHGGVLNEHHGIGLKLGWLMSEQSPTGHRLVQQIKDTLDPARIMNPGKLGLAL</sequence>
<evidence type="ECO:0000256" key="4">
    <source>
        <dbReference type="ARBA" id="ARBA00023002"/>
    </source>
</evidence>
<keyword evidence="7" id="KW-1185">Reference proteome</keyword>
<dbReference type="Gene3D" id="3.30.300.330">
    <property type="match status" value="1"/>
</dbReference>
<evidence type="ECO:0000256" key="1">
    <source>
        <dbReference type="ARBA" id="ARBA00008000"/>
    </source>
</evidence>
<evidence type="ECO:0000313" key="6">
    <source>
        <dbReference type="EMBL" id="MFC7405664.1"/>
    </source>
</evidence>
<keyword evidence="2" id="KW-0285">Flavoprotein</keyword>
<gene>
    <name evidence="6" type="ORF">ACFQQL_11140</name>
</gene>
<comment type="similarity">
    <text evidence="1">Belongs to the FAD-binding oxidoreductase/transferase type 4 family.</text>
</comment>
<dbReference type="Gene3D" id="3.30.70.3450">
    <property type="match status" value="1"/>
</dbReference>
<dbReference type="InterPro" id="IPR016167">
    <property type="entry name" value="FAD-bd_PCMH_sub1"/>
</dbReference>
<dbReference type="PANTHER" id="PTHR46568">
    <property type="entry name" value="ALKYLDIHYDROXYACETONEPHOSPHATE SYNTHASE, PEROXISOMAL"/>
    <property type="match status" value="1"/>
</dbReference>
<dbReference type="InterPro" id="IPR016171">
    <property type="entry name" value="Vanillyl_alc_oxidase_C-sub2"/>
</dbReference>
<name>A0ABW2Q888_9MICO</name>
<dbReference type="Gene3D" id="3.30.43.10">
    <property type="entry name" value="Uridine Diphospho-n-acetylenolpyruvylglucosamine Reductase, domain 2"/>
    <property type="match status" value="1"/>
</dbReference>
<evidence type="ECO:0000256" key="3">
    <source>
        <dbReference type="ARBA" id="ARBA00022827"/>
    </source>
</evidence>
<dbReference type="InterPro" id="IPR016169">
    <property type="entry name" value="FAD-bd_PCMH_sub2"/>
</dbReference>
<keyword evidence="3" id="KW-0274">FAD</keyword>
<dbReference type="Gene3D" id="3.30.465.10">
    <property type="match status" value="1"/>
</dbReference>
<dbReference type="Proteomes" id="UP001596455">
    <property type="component" value="Unassembled WGS sequence"/>
</dbReference>
<dbReference type="Gene3D" id="1.10.45.10">
    <property type="entry name" value="Vanillyl-alcohol Oxidase, Chain A, domain 4"/>
    <property type="match status" value="1"/>
</dbReference>
<dbReference type="InterPro" id="IPR004113">
    <property type="entry name" value="FAD-bd_oxidored_4_C"/>
</dbReference>
<evidence type="ECO:0000259" key="5">
    <source>
        <dbReference type="PROSITE" id="PS51387"/>
    </source>
</evidence>
<dbReference type="InterPro" id="IPR016164">
    <property type="entry name" value="FAD-linked_Oxase-like_C"/>
</dbReference>
<organism evidence="6 7">
    <name type="scientific">Georgenia alba</name>
    <dbReference type="NCBI Taxonomy" id="2233858"/>
    <lineage>
        <taxon>Bacteria</taxon>
        <taxon>Bacillati</taxon>
        <taxon>Actinomycetota</taxon>
        <taxon>Actinomycetes</taxon>
        <taxon>Micrococcales</taxon>
        <taxon>Bogoriellaceae</taxon>
        <taxon>Georgenia</taxon>
    </lineage>
</organism>
<accession>A0ABW2Q888</accession>
<feature type="domain" description="FAD-binding PCMH-type" evidence="5">
    <location>
        <begin position="52"/>
        <end position="230"/>
    </location>
</feature>
<dbReference type="SUPFAM" id="SSF56176">
    <property type="entry name" value="FAD-binding/transporter-associated domain-like"/>
    <property type="match status" value="1"/>
</dbReference>
<keyword evidence="4" id="KW-0560">Oxidoreductase</keyword>
<dbReference type="PROSITE" id="PS51387">
    <property type="entry name" value="FAD_PCMH"/>
    <property type="match status" value="1"/>
</dbReference>
<evidence type="ECO:0000313" key="7">
    <source>
        <dbReference type="Proteomes" id="UP001596455"/>
    </source>
</evidence>
<dbReference type="SUPFAM" id="SSF55103">
    <property type="entry name" value="FAD-linked oxidases, C-terminal domain"/>
    <property type="match status" value="1"/>
</dbReference>
<evidence type="ECO:0000256" key="2">
    <source>
        <dbReference type="ARBA" id="ARBA00022630"/>
    </source>
</evidence>
<dbReference type="Pfam" id="PF02913">
    <property type="entry name" value="FAD-oxidase_C"/>
    <property type="match status" value="1"/>
</dbReference>
<dbReference type="InterPro" id="IPR016166">
    <property type="entry name" value="FAD-bd_PCMH"/>
</dbReference>
<dbReference type="InterPro" id="IPR006094">
    <property type="entry name" value="Oxid_FAD_bind_N"/>
</dbReference>
<comment type="caution">
    <text evidence="6">The sequence shown here is derived from an EMBL/GenBank/DDBJ whole genome shotgun (WGS) entry which is preliminary data.</text>
</comment>
<proteinExistence type="inferred from homology"/>
<dbReference type="InterPro" id="IPR025650">
    <property type="entry name" value="Alkyl-DHAP_Synthase"/>
</dbReference>
<dbReference type="RefSeq" id="WP_382394305.1">
    <property type="nucleotide sequence ID" value="NZ_JBHTCQ010000002.1"/>
</dbReference>
<dbReference type="Pfam" id="PF01565">
    <property type="entry name" value="FAD_binding_4"/>
    <property type="match status" value="1"/>
</dbReference>
<dbReference type="EMBL" id="JBHTCQ010000002">
    <property type="protein sequence ID" value="MFC7405664.1"/>
    <property type="molecule type" value="Genomic_DNA"/>
</dbReference>
<dbReference type="PANTHER" id="PTHR46568:SF1">
    <property type="entry name" value="ALKYLDIHYDROXYACETONEPHOSPHATE SYNTHASE, PEROXISOMAL"/>
    <property type="match status" value="1"/>
</dbReference>